<dbReference type="SUPFAM" id="SSF53474">
    <property type="entry name" value="alpha/beta-Hydrolases"/>
    <property type="match status" value="1"/>
</dbReference>
<dbReference type="Proteomes" id="UP000323067">
    <property type="component" value="Chromosome ii"/>
</dbReference>
<dbReference type="Gene3D" id="3.40.50.1820">
    <property type="entry name" value="alpha/beta hydrolase"/>
    <property type="match status" value="1"/>
</dbReference>
<feature type="domain" description="AB hydrolase-1" evidence="3">
    <location>
        <begin position="54"/>
        <end position="162"/>
    </location>
</feature>
<dbReference type="Pfam" id="PF00561">
    <property type="entry name" value="Abhydrolase_1"/>
    <property type="match status" value="1"/>
</dbReference>
<accession>A0A2H4SV30</accession>
<comment type="similarity">
    <text evidence="1">Belongs to the AB hydrolase superfamily.</text>
</comment>
<reference evidence="4 5" key="1">
    <citation type="journal article" date="2017" name="BMC Genomics">
        <title>Chromosome level assembly and secondary metabolite potential of the parasitic fungus Cordyceps militaris.</title>
        <authorList>
            <person name="Kramer G.J."/>
            <person name="Nodwell J.R."/>
        </authorList>
    </citation>
    <scope>NUCLEOTIDE SEQUENCE [LARGE SCALE GENOMIC DNA]</scope>
    <source>
        <strain evidence="4 5">ATCC 34164</strain>
    </source>
</reference>
<protein>
    <submittedName>
        <fullName evidence="4">Alpha beta fold family</fullName>
    </submittedName>
</protein>
<dbReference type="AlphaFoldDB" id="A0A2H4SV30"/>
<keyword evidence="2" id="KW-0378">Hydrolase</keyword>
<evidence type="ECO:0000256" key="2">
    <source>
        <dbReference type="ARBA" id="ARBA00022801"/>
    </source>
</evidence>
<evidence type="ECO:0000313" key="4">
    <source>
        <dbReference type="EMBL" id="ATY66958.1"/>
    </source>
</evidence>
<dbReference type="VEuPathDB" id="FungiDB:A9K55_000871"/>
<dbReference type="VEuPathDB" id="FungiDB:CCM_03948"/>
<dbReference type="InterPro" id="IPR029058">
    <property type="entry name" value="AB_hydrolase_fold"/>
</dbReference>
<sequence length="326" mass="36496">MMFASSQRMLITPCHFRIVGLRNAQRSVQTASRLKLAYDLHEPLKPRTTPEDAPIIFLHGLFGSKKNNRAMSKALARDLGRYVYAVDLRNHGQSPHDRRHDYLSMAEDVFGFISDRGLQNTTLIGHSMGAKTAMALALQFPGSVADIVAVDNAPIDAFLGSDFASYIRAMKKVEQSHVIKLAEADEILQEVEKVGKIRAMVLGGACLRLTCLQSLAIRQFLLGNLHREPGQNIQTFRIPLDILGAALGHLGDFPFKDPGQVRFEKPALFVRGTRSRYVPDEVLPTLGQFFPKFRLVDIEAGHWLISEQPEEFREAPAVVEFLQKHN</sequence>
<dbReference type="OrthoDB" id="8119704at2759"/>
<dbReference type="GO" id="GO:0005739">
    <property type="term" value="C:mitochondrion"/>
    <property type="evidence" value="ECO:0007669"/>
    <property type="project" value="TreeGrafter"/>
</dbReference>
<evidence type="ECO:0000259" key="3">
    <source>
        <dbReference type="Pfam" id="PF00561"/>
    </source>
</evidence>
<dbReference type="EMBL" id="CP023327">
    <property type="protein sequence ID" value="ATY66958.1"/>
    <property type="molecule type" value="Genomic_DNA"/>
</dbReference>
<dbReference type="GO" id="GO:0052689">
    <property type="term" value="F:carboxylic ester hydrolase activity"/>
    <property type="evidence" value="ECO:0007669"/>
    <property type="project" value="TreeGrafter"/>
</dbReference>
<proteinExistence type="inferred from homology"/>
<dbReference type="PANTHER" id="PTHR46118:SF4">
    <property type="entry name" value="PROTEIN ABHD11"/>
    <property type="match status" value="1"/>
</dbReference>
<gene>
    <name evidence="4" type="ORF">A9K55_000871</name>
</gene>
<dbReference type="InterPro" id="IPR000073">
    <property type="entry name" value="AB_hydrolase_1"/>
</dbReference>
<evidence type="ECO:0000256" key="1">
    <source>
        <dbReference type="ARBA" id="ARBA00008645"/>
    </source>
</evidence>
<name>A0A2H4SV30_CORMI</name>
<evidence type="ECO:0000313" key="5">
    <source>
        <dbReference type="Proteomes" id="UP000323067"/>
    </source>
</evidence>
<organism evidence="4 5">
    <name type="scientific">Cordyceps militaris</name>
    <name type="common">Caterpillar fungus</name>
    <name type="synonym">Clavaria militaris</name>
    <dbReference type="NCBI Taxonomy" id="73501"/>
    <lineage>
        <taxon>Eukaryota</taxon>
        <taxon>Fungi</taxon>
        <taxon>Dikarya</taxon>
        <taxon>Ascomycota</taxon>
        <taxon>Pezizomycotina</taxon>
        <taxon>Sordariomycetes</taxon>
        <taxon>Hypocreomycetidae</taxon>
        <taxon>Hypocreales</taxon>
        <taxon>Cordycipitaceae</taxon>
        <taxon>Cordyceps</taxon>
    </lineage>
</organism>
<dbReference type="PANTHER" id="PTHR46118">
    <property type="entry name" value="PROTEIN ABHD11"/>
    <property type="match status" value="1"/>
</dbReference>